<dbReference type="EMBL" id="HADW01014195">
    <property type="protein sequence ID" value="SBP15595.1"/>
    <property type="molecule type" value="Transcribed_RNA"/>
</dbReference>
<reference evidence="1" key="1">
    <citation type="submission" date="2016-05" db="EMBL/GenBank/DDBJ databases">
        <authorList>
            <person name="Lavstsen T."/>
            <person name="Jespersen J.S."/>
        </authorList>
    </citation>
    <scope>NUCLEOTIDE SEQUENCE</scope>
    <source>
        <tissue evidence="1">Brain</tissue>
    </source>
</reference>
<name>A0A1A7XCL0_9TELE</name>
<sequence>FRPVLAEISAVCDFSSQEERLVQTDQEVHDMQKCIFKALEQVMQAVGMVEDIEEDLKKMDDNIAKMTVFLSTDLTDVTLVEHLHS</sequence>
<feature type="non-terminal residue" evidence="1">
    <location>
        <position position="1"/>
    </location>
</feature>
<reference evidence="1" key="2">
    <citation type="submission" date="2016-06" db="EMBL/GenBank/DDBJ databases">
        <title>The genome of a short-lived fish provides insights into sex chromosome evolution and the genetic control of aging.</title>
        <authorList>
            <person name="Reichwald K."/>
            <person name="Felder M."/>
            <person name="Petzold A."/>
            <person name="Koch P."/>
            <person name="Groth M."/>
            <person name="Platzer M."/>
        </authorList>
    </citation>
    <scope>NUCLEOTIDE SEQUENCE</scope>
    <source>
        <tissue evidence="1">Brain</tissue>
    </source>
</reference>
<accession>A0A1A7XCL0</accession>
<feature type="non-terminal residue" evidence="1">
    <location>
        <position position="85"/>
    </location>
</feature>
<dbReference type="AlphaFoldDB" id="A0A1A7XCL0"/>
<evidence type="ECO:0000313" key="1">
    <source>
        <dbReference type="EMBL" id="SBP15595.1"/>
    </source>
</evidence>
<organism evidence="1">
    <name type="scientific">Iconisemion striatum</name>
    <dbReference type="NCBI Taxonomy" id="60296"/>
    <lineage>
        <taxon>Eukaryota</taxon>
        <taxon>Metazoa</taxon>
        <taxon>Chordata</taxon>
        <taxon>Craniata</taxon>
        <taxon>Vertebrata</taxon>
        <taxon>Euteleostomi</taxon>
        <taxon>Actinopterygii</taxon>
        <taxon>Neopterygii</taxon>
        <taxon>Teleostei</taxon>
        <taxon>Neoteleostei</taxon>
        <taxon>Acanthomorphata</taxon>
        <taxon>Ovalentaria</taxon>
        <taxon>Atherinomorphae</taxon>
        <taxon>Cyprinodontiformes</taxon>
        <taxon>Nothobranchiidae</taxon>
        <taxon>Iconisemion</taxon>
    </lineage>
</organism>
<protein>
    <submittedName>
        <fullName evidence="1">Spectrin repeat containing, nuclear envelope 2a</fullName>
    </submittedName>
</protein>
<proteinExistence type="predicted"/>
<gene>
    <name evidence="1" type="primary">SYNE2A</name>
</gene>